<feature type="transmembrane region" description="Helical" evidence="7">
    <location>
        <begin position="135"/>
        <end position="156"/>
    </location>
</feature>
<keyword evidence="10" id="KW-1185">Reference proteome</keyword>
<evidence type="ECO:0000313" key="9">
    <source>
        <dbReference type="EMBL" id="KAL1407388.1"/>
    </source>
</evidence>
<feature type="domain" description="Amino acid transporter transmembrane" evidence="8">
    <location>
        <begin position="61"/>
        <end position="454"/>
    </location>
</feature>
<sequence>MTIERTERADSATHAAEEGEGKYEADIKVSPVGEHVVLRDAVFGDITDDGPNFRAVGSFGAWVLITKSDIGLGVLTLPVVFGTLGIVPGILLIIAIMTMMSYCAAIIGPFKMRHPEVYAIQDAAFIFGGKIAKEVFFVMYQIDLILTVSGCAVSVATALNAITTHGACTAIFIAVTSIVGFVLCCVRTLSHMAFLGWVGLISILAAVFTVAIAVGVQERPAAAPQHGPWTKEIKLFGNPSFGDGMTAVSSIVFACGATGTFFNIVSEMKEPRKYVRSMVLALSFLGAVYITIGSVVYIYCGQYVASPALGSAGVLMKKVCYGLAIPGMLVTLAIYGHLGGKQMFVRILHGSHHLAHSTPTHWITWFSCQAAVAVVGYLLASAIPNFGPIKSLIGSVSKPSTCIIPFTFMWWHDNWRFVTPEQRKETRRRIMALVNIVCLASGLFLTGAGTYGSIEAILAASDKGGPWSCRDNSNSVPQD</sequence>
<dbReference type="PANTHER" id="PTHR22950">
    <property type="entry name" value="AMINO ACID TRANSPORTER"/>
    <property type="match status" value="1"/>
</dbReference>
<feature type="region of interest" description="Disordered" evidence="6">
    <location>
        <begin position="1"/>
        <end position="21"/>
    </location>
</feature>
<dbReference type="Pfam" id="PF01490">
    <property type="entry name" value="Aa_trans"/>
    <property type="match status" value="1"/>
</dbReference>
<feature type="transmembrane region" description="Helical" evidence="7">
    <location>
        <begin position="79"/>
        <end position="105"/>
    </location>
</feature>
<feature type="transmembrane region" description="Helical" evidence="7">
    <location>
        <begin position="193"/>
        <end position="216"/>
    </location>
</feature>
<feature type="transmembrane region" description="Helical" evidence="7">
    <location>
        <begin position="319"/>
        <end position="338"/>
    </location>
</feature>
<dbReference type="PANTHER" id="PTHR22950:SF683">
    <property type="entry name" value="AMINO ACID TRANSPORTER (EUROFUNG)"/>
    <property type="match status" value="1"/>
</dbReference>
<dbReference type="RefSeq" id="XP_069207332.1">
    <property type="nucleotide sequence ID" value="XM_069355261.1"/>
</dbReference>
<proteinExistence type="inferred from homology"/>
<dbReference type="InterPro" id="IPR013057">
    <property type="entry name" value="AA_transpt_TM"/>
</dbReference>
<evidence type="ECO:0000256" key="1">
    <source>
        <dbReference type="ARBA" id="ARBA00004141"/>
    </source>
</evidence>
<organism evidence="9 10">
    <name type="scientific">Vanrija albida</name>
    <dbReference type="NCBI Taxonomy" id="181172"/>
    <lineage>
        <taxon>Eukaryota</taxon>
        <taxon>Fungi</taxon>
        <taxon>Dikarya</taxon>
        <taxon>Basidiomycota</taxon>
        <taxon>Agaricomycotina</taxon>
        <taxon>Tremellomycetes</taxon>
        <taxon>Trichosporonales</taxon>
        <taxon>Trichosporonaceae</taxon>
        <taxon>Vanrija</taxon>
    </lineage>
</organism>
<feature type="transmembrane region" description="Helical" evidence="7">
    <location>
        <begin position="162"/>
        <end position="186"/>
    </location>
</feature>
<keyword evidence="3 7" id="KW-0812">Transmembrane</keyword>
<feature type="transmembrane region" description="Helical" evidence="7">
    <location>
        <begin position="277"/>
        <end position="299"/>
    </location>
</feature>
<name>A0ABR3PZ37_9TREE</name>
<feature type="transmembrane region" description="Helical" evidence="7">
    <location>
        <begin position="359"/>
        <end position="380"/>
    </location>
</feature>
<comment type="caution">
    <text evidence="9">The sequence shown here is derived from an EMBL/GenBank/DDBJ whole genome shotgun (WGS) entry which is preliminary data.</text>
</comment>
<feature type="transmembrane region" description="Helical" evidence="7">
    <location>
        <begin position="392"/>
        <end position="411"/>
    </location>
</feature>
<evidence type="ECO:0000313" key="10">
    <source>
        <dbReference type="Proteomes" id="UP001565368"/>
    </source>
</evidence>
<keyword evidence="5 7" id="KW-0472">Membrane</keyword>
<evidence type="ECO:0000256" key="3">
    <source>
        <dbReference type="ARBA" id="ARBA00022692"/>
    </source>
</evidence>
<evidence type="ECO:0000256" key="2">
    <source>
        <dbReference type="ARBA" id="ARBA00008066"/>
    </source>
</evidence>
<dbReference type="EMBL" id="JBBXJM010000005">
    <property type="protein sequence ID" value="KAL1407388.1"/>
    <property type="molecule type" value="Genomic_DNA"/>
</dbReference>
<feature type="transmembrane region" description="Helical" evidence="7">
    <location>
        <begin position="432"/>
        <end position="454"/>
    </location>
</feature>
<accession>A0ABR3PZ37</accession>
<dbReference type="Proteomes" id="UP001565368">
    <property type="component" value="Unassembled WGS sequence"/>
</dbReference>
<gene>
    <name evidence="9" type="ORF">Q8F55_006810</name>
</gene>
<feature type="transmembrane region" description="Helical" evidence="7">
    <location>
        <begin position="244"/>
        <end position="265"/>
    </location>
</feature>
<evidence type="ECO:0000256" key="4">
    <source>
        <dbReference type="ARBA" id="ARBA00022989"/>
    </source>
</evidence>
<evidence type="ECO:0000256" key="5">
    <source>
        <dbReference type="ARBA" id="ARBA00023136"/>
    </source>
</evidence>
<evidence type="ECO:0000259" key="8">
    <source>
        <dbReference type="Pfam" id="PF01490"/>
    </source>
</evidence>
<dbReference type="GeneID" id="95987853"/>
<keyword evidence="4 7" id="KW-1133">Transmembrane helix</keyword>
<comment type="subcellular location">
    <subcellularLocation>
        <location evidence="1">Membrane</location>
        <topology evidence="1">Multi-pass membrane protein</topology>
    </subcellularLocation>
</comment>
<comment type="similarity">
    <text evidence="2">Belongs to the amino acid/polyamine transporter 2 family.</text>
</comment>
<protein>
    <recommendedName>
        <fullName evidence="8">Amino acid transporter transmembrane domain-containing protein</fullName>
    </recommendedName>
</protein>
<evidence type="ECO:0000256" key="6">
    <source>
        <dbReference type="SAM" id="MobiDB-lite"/>
    </source>
</evidence>
<evidence type="ECO:0000256" key="7">
    <source>
        <dbReference type="SAM" id="Phobius"/>
    </source>
</evidence>
<reference evidence="9 10" key="1">
    <citation type="submission" date="2023-08" db="EMBL/GenBank/DDBJ databases">
        <title>Annotated Genome Sequence of Vanrija albida AlHP1.</title>
        <authorList>
            <person name="Herzog R."/>
        </authorList>
    </citation>
    <scope>NUCLEOTIDE SEQUENCE [LARGE SCALE GENOMIC DNA]</scope>
    <source>
        <strain evidence="9 10">AlHP1</strain>
    </source>
</reference>